<protein>
    <submittedName>
        <fullName evidence="1">Uncharacterized protein</fullName>
    </submittedName>
</protein>
<evidence type="ECO:0000313" key="1">
    <source>
        <dbReference type="EMBL" id="QDH83629.1"/>
    </source>
</evidence>
<reference evidence="1 2" key="1">
    <citation type="submission" date="2019-06" db="EMBL/GenBank/DDBJ databases">
        <authorList>
            <person name="Kincaid V.D."/>
            <person name="Fuller A."/>
            <person name="Hodges K."/>
            <person name="Bansal M."/>
            <person name="Essig J."/>
            <person name="Johnson A."/>
        </authorList>
    </citation>
    <scope>NUCLEOTIDE SEQUENCE [LARGE SCALE GENOMIC DNA]</scope>
</reference>
<dbReference type="EMBL" id="MN094788">
    <property type="protein sequence ID" value="QDH83629.1"/>
    <property type="molecule type" value="Genomic_DNA"/>
</dbReference>
<sequence>MIIQAAARLNLTAAGVPAKRPSPVAKLIAAVTSRISFAFGITAQVKRTANGEPMYLWWLSQEESDNSRGKIEVIDEFDSSGLLRIRFDMGNQDVVIPVDLKKAHAAMLGTVGKQVQKEAARVKFKSRTMRDGIDKFVASCIK</sequence>
<keyword evidence="2" id="KW-1185">Reference proteome</keyword>
<dbReference type="RefSeq" id="YP_009903828.1">
    <property type="nucleotide sequence ID" value="NC_049849.1"/>
</dbReference>
<dbReference type="KEGG" id="vg:56136104"/>
<dbReference type="Proteomes" id="UP000320799">
    <property type="component" value="Segment"/>
</dbReference>
<organism evidence="1 2">
    <name type="scientific">Achromobacter phage Motura</name>
    <dbReference type="NCBI Taxonomy" id="2591403"/>
    <lineage>
        <taxon>Viruses</taxon>
        <taxon>Duplodnaviria</taxon>
        <taxon>Heunggongvirae</taxon>
        <taxon>Uroviricota</taxon>
        <taxon>Caudoviricetes</taxon>
        <taxon>Moturavirus</taxon>
        <taxon>Moturavirus motura</taxon>
    </lineage>
</organism>
<proteinExistence type="predicted"/>
<evidence type="ECO:0000313" key="2">
    <source>
        <dbReference type="Proteomes" id="UP000320799"/>
    </source>
</evidence>
<accession>A0A514CT18</accession>
<name>A0A514CT18_9CAUD</name>
<dbReference type="GeneID" id="56136104"/>